<keyword evidence="7" id="KW-1185">Reference proteome</keyword>
<dbReference type="PANTHER" id="PTHR30136">
    <property type="entry name" value="HELIX-TURN-HELIX TRANSCRIPTIONAL REGULATOR, ICLR FAMILY"/>
    <property type="match status" value="1"/>
</dbReference>
<evidence type="ECO:0000256" key="2">
    <source>
        <dbReference type="ARBA" id="ARBA00023125"/>
    </source>
</evidence>
<reference evidence="7" key="1">
    <citation type="submission" date="2019-01" db="EMBL/GenBank/DDBJ databases">
        <title>Gri0909 isolated from a small marine red alga.</title>
        <authorList>
            <person name="Kim J."/>
            <person name="Jeong S.E."/>
            <person name="Jeon C.O."/>
        </authorList>
    </citation>
    <scope>NUCLEOTIDE SEQUENCE [LARGE SCALE GENOMIC DNA]</scope>
    <source>
        <strain evidence="7">Gri0909</strain>
    </source>
</reference>
<dbReference type="PROSITE" id="PS51077">
    <property type="entry name" value="HTH_ICLR"/>
    <property type="match status" value="1"/>
</dbReference>
<accession>A0A437QYM5</accession>
<dbReference type="EMBL" id="SADE01000001">
    <property type="protein sequence ID" value="RVU39599.1"/>
    <property type="molecule type" value="Genomic_DNA"/>
</dbReference>
<gene>
    <name evidence="6" type="ORF">EOI86_10340</name>
</gene>
<keyword evidence="1" id="KW-0805">Transcription regulation</keyword>
<evidence type="ECO:0000259" key="5">
    <source>
        <dbReference type="PROSITE" id="PS51078"/>
    </source>
</evidence>
<dbReference type="CDD" id="cd00090">
    <property type="entry name" value="HTH_ARSR"/>
    <property type="match status" value="1"/>
</dbReference>
<keyword evidence="2" id="KW-0238">DNA-binding</keyword>
<dbReference type="Pfam" id="PF01614">
    <property type="entry name" value="IclR_C"/>
    <property type="match status" value="1"/>
</dbReference>
<dbReference type="OrthoDB" id="6166718at2"/>
<dbReference type="PROSITE" id="PS51078">
    <property type="entry name" value="ICLR_ED"/>
    <property type="match status" value="1"/>
</dbReference>
<feature type="domain" description="HTH iclR-type" evidence="4">
    <location>
        <begin position="2"/>
        <end position="64"/>
    </location>
</feature>
<sequence length="268" mass="28280">MSSALERGLRILEMLAAHPEGQQVSQVADALGIPISGVHRQLQELGRLGYVRQVRDQGDYGLTVKLAALGLSFLGRSGVTDIAQPILDRLATASGELIRLSVIDGDRLVWVAVAQGATGGLRYDPGKEQGVVVHLATAAGGQAWLSTMSDEDALTLVSRQGIRPEGFNPGSGAPSTLKDLLKILETARKRGYALAVDSYMEGMAAMAVPLRRGDSDTVIGCLSIAGPAVRLTKTRVAELVPVLKEAATELSNAADASQFFRQLGNDLP</sequence>
<dbReference type="InterPro" id="IPR029016">
    <property type="entry name" value="GAF-like_dom_sf"/>
</dbReference>
<dbReference type="Proteomes" id="UP000287447">
    <property type="component" value="Unassembled WGS sequence"/>
</dbReference>
<proteinExistence type="predicted"/>
<dbReference type="SUPFAM" id="SSF46785">
    <property type="entry name" value="Winged helix' DNA-binding domain"/>
    <property type="match status" value="1"/>
</dbReference>
<dbReference type="FunFam" id="1.10.10.10:FF:000056">
    <property type="entry name" value="IclR family transcriptional regulator"/>
    <property type="match status" value="1"/>
</dbReference>
<dbReference type="AlphaFoldDB" id="A0A437QYM5"/>
<dbReference type="SUPFAM" id="SSF55781">
    <property type="entry name" value="GAF domain-like"/>
    <property type="match status" value="1"/>
</dbReference>
<dbReference type="Gene3D" id="1.10.10.10">
    <property type="entry name" value="Winged helix-like DNA-binding domain superfamily/Winged helix DNA-binding domain"/>
    <property type="match status" value="1"/>
</dbReference>
<keyword evidence="3" id="KW-0804">Transcription</keyword>
<protein>
    <submittedName>
        <fullName evidence="6">IclR family transcriptional regulator</fullName>
    </submittedName>
</protein>
<dbReference type="GO" id="GO:0003677">
    <property type="term" value="F:DNA binding"/>
    <property type="evidence" value="ECO:0007669"/>
    <property type="project" value="UniProtKB-KW"/>
</dbReference>
<evidence type="ECO:0000313" key="6">
    <source>
        <dbReference type="EMBL" id="RVU39599.1"/>
    </source>
</evidence>
<name>A0A437QYM5_9PROT</name>
<dbReference type="InterPro" id="IPR005471">
    <property type="entry name" value="Tscrpt_reg_IclR_N"/>
</dbReference>
<feature type="domain" description="IclR-ED" evidence="5">
    <location>
        <begin position="65"/>
        <end position="256"/>
    </location>
</feature>
<dbReference type="PANTHER" id="PTHR30136:SF35">
    <property type="entry name" value="HTH-TYPE TRANSCRIPTIONAL REGULATOR RV1719"/>
    <property type="match status" value="1"/>
</dbReference>
<dbReference type="InterPro" id="IPR014757">
    <property type="entry name" value="Tscrpt_reg_IclR_C"/>
</dbReference>
<evidence type="ECO:0000313" key="7">
    <source>
        <dbReference type="Proteomes" id="UP000287447"/>
    </source>
</evidence>
<dbReference type="InterPro" id="IPR036390">
    <property type="entry name" value="WH_DNA-bd_sf"/>
</dbReference>
<evidence type="ECO:0000256" key="1">
    <source>
        <dbReference type="ARBA" id="ARBA00023015"/>
    </source>
</evidence>
<dbReference type="Gene3D" id="3.30.450.40">
    <property type="match status" value="1"/>
</dbReference>
<dbReference type="RefSeq" id="WP_127764970.1">
    <property type="nucleotide sequence ID" value="NZ_SADE01000001.1"/>
</dbReference>
<dbReference type="InterPro" id="IPR036388">
    <property type="entry name" value="WH-like_DNA-bd_sf"/>
</dbReference>
<dbReference type="SMART" id="SM00346">
    <property type="entry name" value="HTH_ICLR"/>
    <property type="match status" value="1"/>
</dbReference>
<dbReference type="InterPro" id="IPR011991">
    <property type="entry name" value="ArsR-like_HTH"/>
</dbReference>
<evidence type="ECO:0000259" key="4">
    <source>
        <dbReference type="PROSITE" id="PS51077"/>
    </source>
</evidence>
<dbReference type="GO" id="GO:0045892">
    <property type="term" value="P:negative regulation of DNA-templated transcription"/>
    <property type="evidence" value="ECO:0007669"/>
    <property type="project" value="TreeGrafter"/>
</dbReference>
<comment type="caution">
    <text evidence="6">The sequence shown here is derived from an EMBL/GenBank/DDBJ whole genome shotgun (WGS) entry which is preliminary data.</text>
</comment>
<dbReference type="GO" id="GO:0003700">
    <property type="term" value="F:DNA-binding transcription factor activity"/>
    <property type="evidence" value="ECO:0007669"/>
    <property type="project" value="TreeGrafter"/>
</dbReference>
<dbReference type="InterPro" id="IPR050707">
    <property type="entry name" value="HTH_MetabolicPath_Reg"/>
</dbReference>
<organism evidence="6 7">
    <name type="scientific">Hwanghaeella grinnelliae</name>
    <dbReference type="NCBI Taxonomy" id="2500179"/>
    <lineage>
        <taxon>Bacteria</taxon>
        <taxon>Pseudomonadati</taxon>
        <taxon>Pseudomonadota</taxon>
        <taxon>Alphaproteobacteria</taxon>
        <taxon>Rhodospirillales</taxon>
        <taxon>Rhodospirillaceae</taxon>
        <taxon>Hwanghaeella</taxon>
    </lineage>
</organism>
<evidence type="ECO:0000256" key="3">
    <source>
        <dbReference type="ARBA" id="ARBA00023163"/>
    </source>
</evidence>
<dbReference type="Pfam" id="PF09339">
    <property type="entry name" value="HTH_IclR"/>
    <property type="match status" value="1"/>
</dbReference>